<keyword evidence="1" id="KW-0560">Oxidoreductase</keyword>
<dbReference type="SUPFAM" id="SSF48613">
    <property type="entry name" value="Heme oxygenase-like"/>
    <property type="match status" value="1"/>
</dbReference>
<evidence type="ECO:0000256" key="1">
    <source>
        <dbReference type="ARBA" id="ARBA00023002"/>
    </source>
</evidence>
<name>A0AA49A695_9BURK</name>
<dbReference type="Gene3D" id="1.20.910.10">
    <property type="entry name" value="Heme oxygenase-like"/>
    <property type="match status" value="1"/>
</dbReference>
<evidence type="ECO:0000313" key="2">
    <source>
        <dbReference type="EMBL" id="QPI47432.1"/>
    </source>
</evidence>
<dbReference type="InterPro" id="IPR016084">
    <property type="entry name" value="Haem_Oase-like_multi-hlx"/>
</dbReference>
<dbReference type="Proteomes" id="UP000662888">
    <property type="component" value="Chromosome"/>
</dbReference>
<dbReference type="SMART" id="SM01236">
    <property type="entry name" value="Haem_oxygenase_2"/>
    <property type="match status" value="1"/>
</dbReference>
<proteinExistence type="predicted"/>
<dbReference type="PANTHER" id="PTHR40279">
    <property type="entry name" value="PQQC-LIKE PROTEIN"/>
    <property type="match status" value="1"/>
</dbReference>
<dbReference type="RefSeq" id="WP_206087141.1">
    <property type="nucleotide sequence ID" value="NZ_JBHMES010000047.1"/>
</dbReference>
<dbReference type="EMBL" id="CP065053">
    <property type="protein sequence ID" value="QPI47432.1"/>
    <property type="molecule type" value="Genomic_DNA"/>
</dbReference>
<organism evidence="2 3">
    <name type="scientific">Massilia antarctica</name>
    <dbReference type="NCBI Taxonomy" id="2765360"/>
    <lineage>
        <taxon>Bacteria</taxon>
        <taxon>Pseudomonadati</taxon>
        <taxon>Pseudomonadota</taxon>
        <taxon>Betaproteobacteria</taxon>
        <taxon>Burkholderiales</taxon>
        <taxon>Oxalobacteraceae</taxon>
        <taxon>Telluria group</taxon>
        <taxon>Massilia</taxon>
    </lineage>
</organism>
<sequence>MHFAMNALESARAELTASVVQHPFLKRCRKGTIAMPVLKQLLVQQGHYSRHFTRYLCALMSNLKSTDQILALAENLFEELGLTSDSPTPHSVIYKSMLERFGLNLDTGPAPLPATLALINAMSEHCRDPNPARGLGALCLGAEALVAPVYADIMAGFASQGIGGKDMEFFRIHIECDDGHADTLRDIMVLTAEQDPAQLDIMIAAGRALARARCDFFSAIEANHFQDESILDAA</sequence>
<evidence type="ECO:0000313" key="3">
    <source>
        <dbReference type="Proteomes" id="UP000662888"/>
    </source>
</evidence>
<reference evidence="2 3" key="1">
    <citation type="submission" date="2020-11" db="EMBL/GenBank/DDBJ databases">
        <authorList>
            <person name="Sun Q."/>
        </authorList>
    </citation>
    <scope>NUCLEOTIDE SEQUENCE [LARGE SCALE GENOMIC DNA]</scope>
    <source>
        <strain evidence="2 3">P8398</strain>
    </source>
</reference>
<protein>
    <submittedName>
        <fullName evidence="2">Iron-containing redox enzyme family protein</fullName>
    </submittedName>
</protein>
<accession>A0AA49A695</accession>
<keyword evidence="3" id="KW-1185">Reference proteome</keyword>
<gene>
    <name evidence="2" type="ORF">IV454_17610</name>
</gene>
<dbReference type="Pfam" id="PF14518">
    <property type="entry name" value="Haem_oxygenas_2"/>
    <property type="match status" value="1"/>
</dbReference>
<dbReference type="PANTHER" id="PTHR40279:SF3">
    <property type="entry name" value="4-AMINOBENZOATE SYNTHASE"/>
    <property type="match status" value="1"/>
</dbReference>
<dbReference type="InterPro" id="IPR039068">
    <property type="entry name" value="PqqC-like"/>
</dbReference>